<dbReference type="SUPFAM" id="SSF53822">
    <property type="entry name" value="Periplasmic binding protein-like I"/>
    <property type="match status" value="1"/>
</dbReference>
<dbReference type="Gene3D" id="3.40.50.2300">
    <property type="match status" value="2"/>
</dbReference>
<accession>A0A2N3IBA1</accession>
<dbReference type="Proteomes" id="UP000233618">
    <property type="component" value="Unassembled WGS sequence"/>
</dbReference>
<dbReference type="PANTHER" id="PTHR38445:SF10">
    <property type="entry name" value="GNTR-FAMILY TRANSCRIPTIONAL REGULATOR"/>
    <property type="match status" value="1"/>
</dbReference>
<dbReference type="InterPro" id="IPR000524">
    <property type="entry name" value="Tscrpt_reg_HTH_GntR"/>
</dbReference>
<evidence type="ECO:0000259" key="4">
    <source>
        <dbReference type="PROSITE" id="PS50949"/>
    </source>
</evidence>
<dbReference type="AlphaFoldDB" id="A0A2N3IBA1"/>
<dbReference type="GO" id="GO:0003677">
    <property type="term" value="F:DNA binding"/>
    <property type="evidence" value="ECO:0007669"/>
    <property type="project" value="UniProtKB-KW"/>
</dbReference>
<evidence type="ECO:0000313" key="6">
    <source>
        <dbReference type="Proteomes" id="UP000233618"/>
    </source>
</evidence>
<evidence type="ECO:0000313" key="5">
    <source>
        <dbReference type="EMBL" id="PKQ67548.1"/>
    </source>
</evidence>
<keyword evidence="2" id="KW-0238">DNA-binding</keyword>
<dbReference type="PANTHER" id="PTHR38445">
    <property type="entry name" value="HTH-TYPE TRANSCRIPTIONAL REPRESSOR YTRA"/>
    <property type="match status" value="1"/>
</dbReference>
<gene>
    <name evidence="5" type="ORF">BZG01_07370</name>
</gene>
<dbReference type="InterPro" id="IPR028082">
    <property type="entry name" value="Peripla_BP_I"/>
</dbReference>
<evidence type="ECO:0000256" key="2">
    <source>
        <dbReference type="ARBA" id="ARBA00023125"/>
    </source>
</evidence>
<dbReference type="InterPro" id="IPR036388">
    <property type="entry name" value="WH-like_DNA-bd_sf"/>
</dbReference>
<dbReference type="PROSITE" id="PS50949">
    <property type="entry name" value="HTH_GNTR"/>
    <property type="match status" value="1"/>
</dbReference>
<dbReference type="CDD" id="cd07377">
    <property type="entry name" value="WHTH_GntR"/>
    <property type="match status" value="1"/>
</dbReference>
<sequence length="334" mass="38831">MIRMKAFQFTPDSNSPIPKFQQLIQAFQDAISQKIFQPGDVLPSVNEMCRECSLSRDTVFKAYAELKKRNVIESVPNKGYFVSGEITRVFLFLDTFKAYKEVLYDSFRKRLADNVIVDLHFHHYNIDVFKSQIRESVGKYSKYIIMNFDHPKVAACLEQLDPKNVMIIDWNIKADDQHSQIFQDFGESVLTSLQSGLGEIKKYKEFSMIYPDYTYHPYDTVEFFLRFCKQNKIKHSIYTDIDSIEVKKGAAYFSVSDRAMAKILDKAREKNLEFGVDIGLVSYNETPMKKYIDKGITVISTDFDLMGKRVAEFVTTSERVYYCVPTQLVMRKSL</sequence>
<name>A0A2N3IBA1_9BACT</name>
<evidence type="ECO:0000256" key="1">
    <source>
        <dbReference type="ARBA" id="ARBA00023015"/>
    </source>
</evidence>
<evidence type="ECO:0000256" key="3">
    <source>
        <dbReference type="ARBA" id="ARBA00023163"/>
    </source>
</evidence>
<dbReference type="InterPro" id="IPR036390">
    <property type="entry name" value="WH_DNA-bd_sf"/>
</dbReference>
<proteinExistence type="predicted"/>
<keyword evidence="6" id="KW-1185">Reference proteome</keyword>
<reference evidence="5 6" key="1">
    <citation type="journal article" date="2017" name="Front. Microbiol.">
        <title>Labilibaculum manganireducens gen. nov., sp. nov. and Labilibaculum filiforme sp. nov., Novel Bacteroidetes Isolated from Subsurface Sediments of the Baltic Sea.</title>
        <authorList>
            <person name="Vandieken V."/>
            <person name="Marshall I.P."/>
            <person name="Niemann H."/>
            <person name="Engelen B."/>
            <person name="Cypionka H."/>
        </authorList>
    </citation>
    <scope>NUCLEOTIDE SEQUENCE [LARGE SCALE GENOMIC DNA]</scope>
    <source>
        <strain evidence="5 6">59.10-2M</strain>
    </source>
</reference>
<keyword evidence="1" id="KW-0805">Transcription regulation</keyword>
<protein>
    <submittedName>
        <fullName evidence="5">GntR family transcriptional regulator</fullName>
    </submittedName>
</protein>
<comment type="caution">
    <text evidence="5">The sequence shown here is derived from an EMBL/GenBank/DDBJ whole genome shotgun (WGS) entry which is preliminary data.</text>
</comment>
<organism evidence="5 6">
    <name type="scientific">Labilibaculum manganireducens</name>
    <dbReference type="NCBI Taxonomy" id="1940525"/>
    <lineage>
        <taxon>Bacteria</taxon>
        <taxon>Pseudomonadati</taxon>
        <taxon>Bacteroidota</taxon>
        <taxon>Bacteroidia</taxon>
        <taxon>Marinilabiliales</taxon>
        <taxon>Marinifilaceae</taxon>
        <taxon>Labilibaculum</taxon>
    </lineage>
</organism>
<dbReference type="Pfam" id="PF00392">
    <property type="entry name" value="GntR"/>
    <property type="match status" value="1"/>
</dbReference>
<keyword evidence="3" id="KW-0804">Transcription</keyword>
<feature type="domain" description="HTH gntR-type" evidence="4">
    <location>
        <begin position="17"/>
        <end position="85"/>
    </location>
</feature>
<dbReference type="Gene3D" id="1.10.10.10">
    <property type="entry name" value="Winged helix-like DNA-binding domain superfamily/Winged helix DNA-binding domain"/>
    <property type="match status" value="1"/>
</dbReference>
<dbReference type="EMBL" id="MVDE01000008">
    <property type="protein sequence ID" value="PKQ67548.1"/>
    <property type="molecule type" value="Genomic_DNA"/>
</dbReference>
<dbReference type="SMART" id="SM00345">
    <property type="entry name" value="HTH_GNTR"/>
    <property type="match status" value="1"/>
</dbReference>
<dbReference type="SUPFAM" id="SSF46785">
    <property type="entry name" value="Winged helix' DNA-binding domain"/>
    <property type="match status" value="1"/>
</dbReference>
<dbReference type="GO" id="GO:0003700">
    <property type="term" value="F:DNA-binding transcription factor activity"/>
    <property type="evidence" value="ECO:0007669"/>
    <property type="project" value="InterPro"/>
</dbReference>